<comment type="similarity">
    <text evidence="1">Belongs to the UPF0065 (bug) family.</text>
</comment>
<organism evidence="3 4">
    <name type="scientific">Elioraea tepida</name>
    <dbReference type="NCBI Taxonomy" id="2843330"/>
    <lineage>
        <taxon>Bacteria</taxon>
        <taxon>Pseudomonadati</taxon>
        <taxon>Pseudomonadota</taxon>
        <taxon>Alphaproteobacteria</taxon>
        <taxon>Acetobacterales</taxon>
        <taxon>Elioraeaceae</taxon>
        <taxon>Elioraea</taxon>
    </lineage>
</organism>
<dbReference type="EMBL" id="CP076448">
    <property type="protein sequence ID" value="QXM23455.1"/>
    <property type="molecule type" value="Genomic_DNA"/>
</dbReference>
<dbReference type="PANTHER" id="PTHR42928">
    <property type="entry name" value="TRICARBOXYLATE-BINDING PROTEIN"/>
    <property type="match status" value="1"/>
</dbReference>
<keyword evidence="4" id="KW-1185">Reference proteome</keyword>
<dbReference type="RefSeq" id="WP_218284315.1">
    <property type="nucleotide sequence ID" value="NZ_CP076448.1"/>
</dbReference>
<evidence type="ECO:0000256" key="2">
    <source>
        <dbReference type="SAM" id="SignalP"/>
    </source>
</evidence>
<feature type="signal peptide" evidence="2">
    <location>
        <begin position="1"/>
        <end position="21"/>
    </location>
</feature>
<keyword evidence="2" id="KW-0732">Signal</keyword>
<sequence>MLDRRSLFAATAAALALPAVAQEPYPSRPIRIVIAYPPGGSTDLLGRALAQRLSELWGGAAVVVENRPGGGAIVGTQAVAQAAPDGYTLALGNNQTHASNQAMARNLPYHAVESFAPIARLASVHHALVVPANHPAKTLAELVAKGRSGRVTYASSSVGSASHVIAESLARRFRMDATHVPYRGGAQATQDTVAGVVDYFISTWPQVVGLVREGKLRALAIGAPARLAEAPEVPTFDEAGAPGLSVDAWFGMWAPAGTPAPIINKLADALLAIIAEPAMRERLAGMGFAPAPLPPAEFADFQKAEVARWQELVALTGIRME</sequence>
<dbReference type="Pfam" id="PF03401">
    <property type="entry name" value="TctC"/>
    <property type="match status" value="1"/>
</dbReference>
<dbReference type="AlphaFoldDB" id="A0A975YI86"/>
<feature type="chain" id="PRO_5037800185" evidence="2">
    <location>
        <begin position="22"/>
        <end position="321"/>
    </location>
</feature>
<dbReference type="InterPro" id="IPR005064">
    <property type="entry name" value="BUG"/>
</dbReference>
<dbReference type="KEGG" id="elio:KO353_08910"/>
<name>A0A975YI86_9PROT</name>
<proteinExistence type="inferred from homology"/>
<dbReference type="Proteomes" id="UP000694001">
    <property type="component" value="Chromosome"/>
</dbReference>
<evidence type="ECO:0000256" key="1">
    <source>
        <dbReference type="ARBA" id="ARBA00006987"/>
    </source>
</evidence>
<evidence type="ECO:0000313" key="3">
    <source>
        <dbReference type="EMBL" id="QXM23455.1"/>
    </source>
</evidence>
<dbReference type="PANTHER" id="PTHR42928:SF5">
    <property type="entry name" value="BLR1237 PROTEIN"/>
    <property type="match status" value="1"/>
</dbReference>
<gene>
    <name evidence="3" type="ORF">KO353_08910</name>
</gene>
<dbReference type="CDD" id="cd07012">
    <property type="entry name" value="PBP2_Bug_TTT"/>
    <property type="match status" value="1"/>
</dbReference>
<protein>
    <submittedName>
        <fullName evidence="3">Tripartite tricarboxylate transporter substrate binding protein</fullName>
    </submittedName>
</protein>
<accession>A0A975YI86</accession>
<dbReference type="PIRSF" id="PIRSF017082">
    <property type="entry name" value="YflP"/>
    <property type="match status" value="1"/>
</dbReference>
<reference evidence="3" key="1">
    <citation type="submission" date="2021-06" db="EMBL/GenBank/DDBJ databases">
        <title>Elioraea tepida, sp. nov., a moderately thermophilic aerobic anoxygenic phototrophic bacterium isolated from an alkaline siliceous hot spring mat community in Yellowstone National Park, WY, USA.</title>
        <authorList>
            <person name="Saini M.K."/>
            <person name="Yoshida S."/>
            <person name="Sebastian A."/>
            <person name="Hirose S."/>
            <person name="Hara E."/>
            <person name="Tamaki H."/>
            <person name="Soulier N.T."/>
            <person name="Albert I."/>
            <person name="Hanada S."/>
            <person name="Bryant D.A."/>
            <person name="Tank M."/>
        </authorList>
    </citation>
    <scope>NUCLEOTIDE SEQUENCE</scope>
    <source>
        <strain evidence="3">MS-P2</strain>
    </source>
</reference>
<evidence type="ECO:0000313" key="4">
    <source>
        <dbReference type="Proteomes" id="UP000694001"/>
    </source>
</evidence>